<accession>A0A829D322</accession>
<organism evidence="1 2">
    <name type="scientific">Leptospira interrogans str. 2002000626</name>
    <dbReference type="NCBI Taxonomy" id="996803"/>
    <lineage>
        <taxon>Bacteria</taxon>
        <taxon>Pseudomonadati</taxon>
        <taxon>Spirochaetota</taxon>
        <taxon>Spirochaetia</taxon>
        <taxon>Leptospirales</taxon>
        <taxon>Leptospiraceae</taxon>
        <taxon>Leptospira</taxon>
    </lineage>
</organism>
<dbReference type="AlphaFoldDB" id="A0A829D322"/>
<proteinExistence type="predicted"/>
<dbReference type="Proteomes" id="UP000012329">
    <property type="component" value="Unassembled WGS sequence"/>
</dbReference>
<name>A0A829D322_LEPIR</name>
<dbReference type="EMBL" id="AFJL02000190">
    <property type="protein sequence ID" value="EMY03319.1"/>
    <property type="molecule type" value="Genomic_DNA"/>
</dbReference>
<comment type="caution">
    <text evidence="1">The sequence shown here is derived from an EMBL/GenBank/DDBJ whole genome shotgun (WGS) entry which is preliminary data.</text>
</comment>
<gene>
    <name evidence="1" type="ORF">LEP1GSC029_4821</name>
</gene>
<sequence length="144" mass="16573">MTLFQLGKKNNMNSIPNFLTIKREKIPRGFSYPLKTSELIAAYDSAEINTETILNYSFNPANFRIHFWPPNANINHERFYIVIGAVPTESAYAAGEIIKSKTVPEFIKWIKNLLLLPVNSPMRNQSQLWEFEISHIISNSKESI</sequence>
<protein>
    <submittedName>
        <fullName evidence="1">Uncharacterized protein</fullName>
    </submittedName>
</protein>
<reference evidence="1 2" key="1">
    <citation type="submission" date="2013-02" db="EMBL/GenBank/DDBJ databases">
        <authorList>
            <person name="Harkins D.M."/>
            <person name="Durkin A.S."/>
            <person name="Brinkac L.M."/>
            <person name="Haft D.H."/>
            <person name="Selengut J.D."/>
            <person name="Sanka R."/>
            <person name="DePew J."/>
            <person name="Purushe J."/>
            <person name="Whelen A.C."/>
            <person name="Vinetz J.M."/>
            <person name="Sutton G.G."/>
            <person name="Nierman W.C."/>
            <person name="Fouts D.E."/>
        </authorList>
    </citation>
    <scope>NUCLEOTIDE SEQUENCE [LARGE SCALE GENOMIC DNA]</scope>
    <source>
        <strain evidence="1 2">2002000626</strain>
    </source>
</reference>
<evidence type="ECO:0000313" key="1">
    <source>
        <dbReference type="EMBL" id="EMY03319.1"/>
    </source>
</evidence>
<evidence type="ECO:0000313" key="2">
    <source>
        <dbReference type="Proteomes" id="UP000012329"/>
    </source>
</evidence>